<dbReference type="Proteomes" id="UP001597135">
    <property type="component" value="Unassembled WGS sequence"/>
</dbReference>
<dbReference type="Pfam" id="PF01557">
    <property type="entry name" value="FAA_hydrolase"/>
    <property type="match status" value="1"/>
</dbReference>
<dbReference type="GO" id="GO:0016787">
    <property type="term" value="F:hydrolase activity"/>
    <property type="evidence" value="ECO:0007669"/>
    <property type="project" value="UniProtKB-KW"/>
</dbReference>
<reference evidence="4" key="1">
    <citation type="journal article" date="2019" name="Int. J. Syst. Evol. Microbiol.">
        <title>The Global Catalogue of Microorganisms (GCM) 10K type strain sequencing project: providing services to taxonomists for standard genome sequencing and annotation.</title>
        <authorList>
            <consortium name="The Broad Institute Genomics Platform"/>
            <consortium name="The Broad Institute Genome Sequencing Center for Infectious Disease"/>
            <person name="Wu L."/>
            <person name="Ma J."/>
        </authorList>
    </citation>
    <scope>NUCLEOTIDE SEQUENCE [LARGE SCALE GENOMIC DNA]</scope>
    <source>
        <strain evidence="4">CCUG 62953</strain>
    </source>
</reference>
<keyword evidence="1" id="KW-0479">Metal-binding</keyword>
<dbReference type="RefSeq" id="WP_386801171.1">
    <property type="nucleotide sequence ID" value="NZ_JBHTMU010000002.1"/>
</dbReference>
<dbReference type="SUPFAM" id="SSF56529">
    <property type="entry name" value="FAH"/>
    <property type="match status" value="1"/>
</dbReference>
<keyword evidence="4" id="KW-1185">Reference proteome</keyword>
<gene>
    <name evidence="3" type="ORF">ACFQ4E_01605</name>
</gene>
<evidence type="ECO:0000313" key="3">
    <source>
        <dbReference type="EMBL" id="MFD1341111.1"/>
    </source>
</evidence>
<keyword evidence="3" id="KW-0378">Hydrolase</keyword>
<sequence>MSTVFSPPPAPTLAIDGSELRFPVRRLYCVGRNYAAHAREMGKDPDREPPFFFSKPADAVVESGQDISYPPQTADLHHEGELAVCLGHGGRDVSAEDATALIWGYAIANDLTRRDMQAEAKKLGRPWDLAKGFDHSAAIGPVHHADAAGSLNRGAIRTYVNGALRQDGDLSEMIWSVPEIIAALSRSIALLPGDVILTGTPAGVGALARGDSCAVEIAGLGRIENRIV</sequence>
<protein>
    <submittedName>
        <fullName evidence="3">Fumarylacetoacetate hydrolase family protein</fullName>
    </submittedName>
</protein>
<evidence type="ECO:0000259" key="2">
    <source>
        <dbReference type="Pfam" id="PF01557"/>
    </source>
</evidence>
<evidence type="ECO:0000256" key="1">
    <source>
        <dbReference type="ARBA" id="ARBA00022723"/>
    </source>
</evidence>
<dbReference type="InterPro" id="IPR011234">
    <property type="entry name" value="Fumarylacetoacetase-like_C"/>
</dbReference>
<accession>A0ABW3ZD34</accession>
<dbReference type="PANTHER" id="PTHR11820">
    <property type="entry name" value="ACYLPYRUVASE"/>
    <property type="match status" value="1"/>
</dbReference>
<feature type="domain" description="Fumarylacetoacetase-like C-terminal" evidence="2">
    <location>
        <begin position="27"/>
        <end position="228"/>
    </location>
</feature>
<dbReference type="EMBL" id="JBHTMU010000002">
    <property type="protein sequence ID" value="MFD1341111.1"/>
    <property type="molecule type" value="Genomic_DNA"/>
</dbReference>
<comment type="caution">
    <text evidence="3">The sequence shown here is derived from an EMBL/GenBank/DDBJ whole genome shotgun (WGS) entry which is preliminary data.</text>
</comment>
<name>A0ABW3ZD34_9RHOB</name>
<dbReference type="InterPro" id="IPR036663">
    <property type="entry name" value="Fumarylacetoacetase_C_sf"/>
</dbReference>
<dbReference type="Gene3D" id="3.90.850.10">
    <property type="entry name" value="Fumarylacetoacetase-like, C-terminal domain"/>
    <property type="match status" value="1"/>
</dbReference>
<dbReference type="PANTHER" id="PTHR11820:SF90">
    <property type="entry name" value="FLUTATHIONE S-TRANSFERASE"/>
    <property type="match status" value="1"/>
</dbReference>
<proteinExistence type="predicted"/>
<organism evidence="3 4">
    <name type="scientific">Litorisediminicola beolgyonensis</name>
    <dbReference type="NCBI Taxonomy" id="1173614"/>
    <lineage>
        <taxon>Bacteria</taxon>
        <taxon>Pseudomonadati</taxon>
        <taxon>Pseudomonadota</taxon>
        <taxon>Alphaproteobacteria</taxon>
        <taxon>Rhodobacterales</taxon>
        <taxon>Paracoccaceae</taxon>
        <taxon>Litorisediminicola</taxon>
    </lineage>
</organism>
<evidence type="ECO:0000313" key="4">
    <source>
        <dbReference type="Proteomes" id="UP001597135"/>
    </source>
</evidence>